<reference evidence="3 4" key="1">
    <citation type="submission" date="2024-05" db="EMBL/GenBank/DDBJ databases">
        <title>Culex pipiens pipiens assembly and annotation.</title>
        <authorList>
            <person name="Alout H."/>
            <person name="Durand T."/>
        </authorList>
    </citation>
    <scope>NUCLEOTIDE SEQUENCE [LARGE SCALE GENOMIC DNA]</scope>
    <source>
        <strain evidence="3">HA-2024</strain>
        <tissue evidence="3">Whole body</tissue>
    </source>
</reference>
<proteinExistence type="predicted"/>
<evidence type="ECO:0000256" key="2">
    <source>
        <dbReference type="SAM" id="SignalP"/>
    </source>
</evidence>
<dbReference type="Pfam" id="PF16027">
    <property type="entry name" value="DUF4786"/>
    <property type="match status" value="1"/>
</dbReference>
<keyword evidence="2" id="KW-0732">Signal</keyword>
<accession>A0ABD1CZ88</accession>
<gene>
    <name evidence="3" type="ORF">pipiens_003382</name>
</gene>
<dbReference type="EMBL" id="JBEHCU010008474">
    <property type="protein sequence ID" value="KAL1382796.1"/>
    <property type="molecule type" value="Genomic_DNA"/>
</dbReference>
<name>A0ABD1CZ88_CULPP</name>
<protein>
    <submittedName>
        <fullName evidence="3">Uncharacterized protein</fullName>
    </submittedName>
</protein>
<evidence type="ECO:0000313" key="3">
    <source>
        <dbReference type="EMBL" id="KAL1382796.1"/>
    </source>
</evidence>
<evidence type="ECO:0000256" key="1">
    <source>
        <dbReference type="SAM" id="MobiDB-lite"/>
    </source>
</evidence>
<feature type="compositionally biased region" description="Basic and acidic residues" evidence="1">
    <location>
        <begin position="61"/>
        <end position="77"/>
    </location>
</feature>
<feature type="signal peptide" evidence="2">
    <location>
        <begin position="1"/>
        <end position="30"/>
    </location>
</feature>
<sequence length="399" mass="44971">MTISSEEQINMMSRIVIVCLLAHLLQHSFAAPLERSHLLSSIQDIQRKYASLENEFMPSNERSDTEMEAMNDSKPEVDVDNVENAEPMAEGTENKPVQESVRQAKVLQSKSSEDVGAQGAKRKNKMFGFYGYYPQPTYPQPMAYPSYYPLEYYDDYVPLESYPNVNPLMNLQNMAAFQNMAAYQNFNNIPNGPVAGIPNLNNFDNNQASQDYQNLAGFSMNDNGQNMDDEEILSRTNQGARRRPNHKNSPIYYIRLPPTPYMFVPGIGYISQPPTIQPMSPAVPQYPQLAPPVTMSPFYNLPINFISNGKPSGIYQWSGAPTPAPIPQPTYALPYPAARPPPQRPIFRPNPFVQDSKITHLKGPFIFNGRPEEIFLLQNSINPFFQAPINPISPIGGYY</sequence>
<keyword evidence="4" id="KW-1185">Reference proteome</keyword>
<dbReference type="Proteomes" id="UP001562425">
    <property type="component" value="Unassembled WGS sequence"/>
</dbReference>
<feature type="region of interest" description="Disordered" evidence="1">
    <location>
        <begin position="58"/>
        <end position="77"/>
    </location>
</feature>
<dbReference type="InterPro" id="IPR031983">
    <property type="entry name" value="DUF4786"/>
</dbReference>
<comment type="caution">
    <text evidence="3">The sequence shown here is derived from an EMBL/GenBank/DDBJ whole genome shotgun (WGS) entry which is preliminary data.</text>
</comment>
<evidence type="ECO:0000313" key="4">
    <source>
        <dbReference type="Proteomes" id="UP001562425"/>
    </source>
</evidence>
<organism evidence="3 4">
    <name type="scientific">Culex pipiens pipiens</name>
    <name type="common">Northern house mosquito</name>
    <dbReference type="NCBI Taxonomy" id="38569"/>
    <lineage>
        <taxon>Eukaryota</taxon>
        <taxon>Metazoa</taxon>
        <taxon>Ecdysozoa</taxon>
        <taxon>Arthropoda</taxon>
        <taxon>Hexapoda</taxon>
        <taxon>Insecta</taxon>
        <taxon>Pterygota</taxon>
        <taxon>Neoptera</taxon>
        <taxon>Endopterygota</taxon>
        <taxon>Diptera</taxon>
        <taxon>Nematocera</taxon>
        <taxon>Culicoidea</taxon>
        <taxon>Culicidae</taxon>
        <taxon>Culicinae</taxon>
        <taxon>Culicini</taxon>
        <taxon>Culex</taxon>
        <taxon>Culex</taxon>
    </lineage>
</organism>
<feature type="chain" id="PRO_5044868005" evidence="2">
    <location>
        <begin position="31"/>
        <end position="399"/>
    </location>
</feature>
<dbReference type="AlphaFoldDB" id="A0ABD1CZ88"/>